<proteinExistence type="predicted"/>
<protein>
    <recommendedName>
        <fullName evidence="4">F-box domain-containing protein</fullName>
    </recommendedName>
</protein>
<dbReference type="EMBL" id="KN838688">
    <property type="protein sequence ID" value="KIJ97635.1"/>
    <property type="molecule type" value="Genomic_DNA"/>
</dbReference>
<dbReference type="HOGENOM" id="CLU_021164_3_1_1"/>
<feature type="region of interest" description="Disordered" evidence="1">
    <location>
        <begin position="1"/>
        <end position="27"/>
    </location>
</feature>
<sequence>MDSLTSEPNILSRSPSPSHSASELPPVISSIGRTGEACRQVLENDDILQQIFEEFDMTEELNGDDSSNRHSLLSAALSSTTLLGPSLDVLWKTMSSLIPFLKLFSSFQDVNGVNMIYGSITPEDWTRFDNYSRRTKNFIFSNLTSINEIHVDPSTFTRLAGRRSTEPLFPSLRRVTYPREALRRADPFPLLSSSVERIDLAEVSQDSNKALALLSMLSGETPGLKSLNITGTSSITTPLLRPITQLKNLCSLSLGRLGQAIDNEILQWIASLNHLTCLTLDFRTQDPSITTNYPTFVGLNMLTSLSIAAGPSLVQLALEQIESTHLEELSITTWGTSTGGPRPHRRGIVRQWTSFATVANSSWNGTLRKFFVKHESPISGTIQFLDVFAPLLNITTLEELEVKQSETNLAIDASQYRRMGLAWRNLRLLHIDCLPHNSPDLMDTLQRFSENCPNLTSLELPITVINVPPNLSPEIISFHKLKFISFALIQVGNTLAFARHLDCLFPNLIRVRSIRDSSVYVEDTIKVFQAVRSCERSRMFALRK</sequence>
<dbReference type="InterPro" id="IPR032675">
    <property type="entry name" value="LRR_dom_sf"/>
</dbReference>
<accession>A0A0C9WXX6</accession>
<dbReference type="SUPFAM" id="SSF52047">
    <property type="entry name" value="RNI-like"/>
    <property type="match status" value="1"/>
</dbReference>
<dbReference type="OrthoDB" id="2843794at2759"/>
<organism evidence="2 3">
    <name type="scientific">Laccaria amethystina LaAM-08-1</name>
    <dbReference type="NCBI Taxonomy" id="1095629"/>
    <lineage>
        <taxon>Eukaryota</taxon>
        <taxon>Fungi</taxon>
        <taxon>Dikarya</taxon>
        <taxon>Basidiomycota</taxon>
        <taxon>Agaricomycotina</taxon>
        <taxon>Agaricomycetes</taxon>
        <taxon>Agaricomycetidae</taxon>
        <taxon>Agaricales</taxon>
        <taxon>Agaricineae</taxon>
        <taxon>Hydnangiaceae</taxon>
        <taxon>Laccaria</taxon>
    </lineage>
</organism>
<evidence type="ECO:0000313" key="2">
    <source>
        <dbReference type="EMBL" id="KIJ97635.1"/>
    </source>
</evidence>
<dbReference type="Proteomes" id="UP000054477">
    <property type="component" value="Unassembled WGS sequence"/>
</dbReference>
<keyword evidence="3" id="KW-1185">Reference proteome</keyword>
<gene>
    <name evidence="2" type="ORF">K443DRAFT_105372</name>
</gene>
<evidence type="ECO:0000313" key="3">
    <source>
        <dbReference type="Proteomes" id="UP000054477"/>
    </source>
</evidence>
<dbReference type="Gene3D" id="3.80.10.10">
    <property type="entry name" value="Ribonuclease Inhibitor"/>
    <property type="match status" value="1"/>
</dbReference>
<evidence type="ECO:0008006" key="4">
    <source>
        <dbReference type="Google" id="ProtNLM"/>
    </source>
</evidence>
<reference evidence="3" key="2">
    <citation type="submission" date="2015-01" db="EMBL/GenBank/DDBJ databases">
        <title>Evolutionary Origins and Diversification of the Mycorrhizal Mutualists.</title>
        <authorList>
            <consortium name="DOE Joint Genome Institute"/>
            <consortium name="Mycorrhizal Genomics Consortium"/>
            <person name="Kohler A."/>
            <person name="Kuo A."/>
            <person name="Nagy L.G."/>
            <person name="Floudas D."/>
            <person name="Copeland A."/>
            <person name="Barry K.W."/>
            <person name="Cichocki N."/>
            <person name="Veneault-Fourrey C."/>
            <person name="LaButti K."/>
            <person name="Lindquist E.A."/>
            <person name="Lipzen A."/>
            <person name="Lundell T."/>
            <person name="Morin E."/>
            <person name="Murat C."/>
            <person name="Riley R."/>
            <person name="Ohm R."/>
            <person name="Sun H."/>
            <person name="Tunlid A."/>
            <person name="Henrissat B."/>
            <person name="Grigoriev I.V."/>
            <person name="Hibbett D.S."/>
            <person name="Martin F."/>
        </authorList>
    </citation>
    <scope>NUCLEOTIDE SEQUENCE [LARGE SCALE GENOMIC DNA]</scope>
    <source>
        <strain evidence="3">LaAM-08-1</strain>
    </source>
</reference>
<feature type="compositionally biased region" description="Polar residues" evidence="1">
    <location>
        <begin position="1"/>
        <end position="11"/>
    </location>
</feature>
<name>A0A0C9WXX6_9AGAR</name>
<evidence type="ECO:0000256" key="1">
    <source>
        <dbReference type="SAM" id="MobiDB-lite"/>
    </source>
</evidence>
<dbReference type="AlphaFoldDB" id="A0A0C9WXX6"/>
<feature type="compositionally biased region" description="Low complexity" evidence="1">
    <location>
        <begin position="12"/>
        <end position="26"/>
    </location>
</feature>
<reference evidence="2 3" key="1">
    <citation type="submission" date="2014-04" db="EMBL/GenBank/DDBJ databases">
        <authorList>
            <consortium name="DOE Joint Genome Institute"/>
            <person name="Kuo A."/>
            <person name="Kohler A."/>
            <person name="Nagy L.G."/>
            <person name="Floudas D."/>
            <person name="Copeland A."/>
            <person name="Barry K.W."/>
            <person name="Cichocki N."/>
            <person name="Veneault-Fourrey C."/>
            <person name="LaButti K."/>
            <person name="Lindquist E.A."/>
            <person name="Lipzen A."/>
            <person name="Lundell T."/>
            <person name="Morin E."/>
            <person name="Murat C."/>
            <person name="Sun H."/>
            <person name="Tunlid A."/>
            <person name="Henrissat B."/>
            <person name="Grigoriev I.V."/>
            <person name="Hibbett D.S."/>
            <person name="Martin F."/>
            <person name="Nordberg H.P."/>
            <person name="Cantor M.N."/>
            <person name="Hua S.X."/>
        </authorList>
    </citation>
    <scope>NUCLEOTIDE SEQUENCE [LARGE SCALE GENOMIC DNA]</scope>
    <source>
        <strain evidence="2 3">LaAM-08-1</strain>
    </source>
</reference>
<dbReference type="STRING" id="1095629.A0A0C9WXX6"/>